<comment type="caution">
    <text evidence="8">The sequence shown here is derived from an EMBL/GenBank/DDBJ whole genome shotgun (WGS) entry which is preliminary data.</text>
</comment>
<sequence>MFVGVRTPENFGLQKSARIITAAAFILAIVFAAFVTSGVTAIKLLGFGVAFAILLDATLIRALLVPALMRLFGEWNWWAPKALKRFQINH</sequence>
<dbReference type="Proteomes" id="UP000053054">
    <property type="component" value="Unassembled WGS sequence"/>
</dbReference>
<dbReference type="Gene3D" id="1.20.1640.10">
    <property type="entry name" value="Multidrug efflux transporter AcrB transmembrane domain"/>
    <property type="match status" value="1"/>
</dbReference>
<keyword evidence="3 6" id="KW-0812">Transmembrane</keyword>
<evidence type="ECO:0000256" key="5">
    <source>
        <dbReference type="ARBA" id="ARBA00023136"/>
    </source>
</evidence>
<evidence type="ECO:0000256" key="2">
    <source>
        <dbReference type="ARBA" id="ARBA00022475"/>
    </source>
</evidence>
<evidence type="ECO:0000313" key="8">
    <source>
        <dbReference type="EMBL" id="KRO52492.1"/>
    </source>
</evidence>
<feature type="transmembrane region" description="Helical" evidence="6">
    <location>
        <begin position="20"/>
        <end position="39"/>
    </location>
</feature>
<feature type="domain" description="Membrane transport protein MMPL" evidence="7">
    <location>
        <begin position="14"/>
        <end position="81"/>
    </location>
</feature>
<evidence type="ECO:0000313" key="9">
    <source>
        <dbReference type="Proteomes" id="UP000053054"/>
    </source>
</evidence>
<comment type="subcellular location">
    <subcellularLocation>
        <location evidence="1">Cell membrane</location>
        <topology evidence="1">Multi-pass membrane protein</topology>
    </subcellularLocation>
</comment>
<dbReference type="PANTHER" id="PTHR33406">
    <property type="entry name" value="MEMBRANE PROTEIN MJ1562-RELATED"/>
    <property type="match status" value="1"/>
</dbReference>
<proteinExistence type="predicted"/>
<dbReference type="AlphaFoldDB" id="A0A0R2QQR4"/>
<evidence type="ECO:0000256" key="6">
    <source>
        <dbReference type="SAM" id="Phobius"/>
    </source>
</evidence>
<keyword evidence="4 6" id="KW-1133">Transmembrane helix</keyword>
<keyword evidence="2" id="KW-1003">Cell membrane</keyword>
<accession>A0A0R2QQR4</accession>
<reference evidence="8 9" key="1">
    <citation type="submission" date="2015-10" db="EMBL/GenBank/DDBJ databases">
        <title>Metagenome-Assembled Genomes uncover a global brackish microbiome.</title>
        <authorList>
            <person name="Hugerth L.W."/>
            <person name="Larsson J."/>
            <person name="Alneberg J."/>
            <person name="Lindh M.V."/>
            <person name="Legrand C."/>
            <person name="Pinhassi J."/>
            <person name="Andersson A.F."/>
        </authorList>
    </citation>
    <scope>NUCLEOTIDE SEQUENCE [LARGE SCALE GENOMIC DNA]</scope>
    <source>
        <strain evidence="8">BACL2 MAG-120820-bin50</strain>
    </source>
</reference>
<dbReference type="InterPro" id="IPR050545">
    <property type="entry name" value="Mycobact_MmpL"/>
</dbReference>
<dbReference type="PANTHER" id="PTHR33406:SF13">
    <property type="entry name" value="MEMBRANE PROTEIN YDFJ"/>
    <property type="match status" value="1"/>
</dbReference>
<dbReference type="Pfam" id="PF03176">
    <property type="entry name" value="MMPL"/>
    <property type="match status" value="1"/>
</dbReference>
<dbReference type="SUPFAM" id="SSF82866">
    <property type="entry name" value="Multidrug efflux transporter AcrB transmembrane domain"/>
    <property type="match status" value="1"/>
</dbReference>
<evidence type="ECO:0000256" key="1">
    <source>
        <dbReference type="ARBA" id="ARBA00004651"/>
    </source>
</evidence>
<evidence type="ECO:0000256" key="3">
    <source>
        <dbReference type="ARBA" id="ARBA00022692"/>
    </source>
</evidence>
<keyword evidence="5 6" id="KW-0472">Membrane</keyword>
<gene>
    <name evidence="8" type="ORF">ABR62_03375</name>
</gene>
<protein>
    <recommendedName>
        <fullName evidence="7">Membrane transport protein MMPL domain-containing protein</fullName>
    </recommendedName>
</protein>
<evidence type="ECO:0000256" key="4">
    <source>
        <dbReference type="ARBA" id="ARBA00022989"/>
    </source>
</evidence>
<dbReference type="EMBL" id="LIAU01000122">
    <property type="protein sequence ID" value="KRO52492.1"/>
    <property type="molecule type" value="Genomic_DNA"/>
</dbReference>
<organism evidence="8 9">
    <name type="scientific">Actinobacteria bacterium BACL2 MAG-120820-bin50</name>
    <dbReference type="NCBI Taxonomy" id="1655570"/>
    <lineage>
        <taxon>Bacteria</taxon>
        <taxon>Bacillati</taxon>
        <taxon>Actinomycetota</taxon>
        <taxon>Actinomycetes</taxon>
        <taxon>Actinomycetes incertae sedis</taxon>
        <taxon>ac1 cluster</taxon>
    </lineage>
</organism>
<dbReference type="InterPro" id="IPR004869">
    <property type="entry name" value="MMPL_dom"/>
</dbReference>
<evidence type="ECO:0000259" key="7">
    <source>
        <dbReference type="Pfam" id="PF03176"/>
    </source>
</evidence>
<dbReference type="GO" id="GO:0005886">
    <property type="term" value="C:plasma membrane"/>
    <property type="evidence" value="ECO:0007669"/>
    <property type="project" value="UniProtKB-SubCell"/>
</dbReference>
<name>A0A0R2QQR4_9ACTN</name>